<dbReference type="Gene3D" id="3.30.830.10">
    <property type="entry name" value="Metalloenzyme, LuxS/M16 peptidase-like"/>
    <property type="match status" value="2"/>
</dbReference>
<evidence type="ECO:0000256" key="1">
    <source>
        <dbReference type="ARBA" id="ARBA00007261"/>
    </source>
</evidence>
<dbReference type="AlphaFoldDB" id="A0A160SXU2"/>
<dbReference type="KEGG" id="pbf:CFX0092_A0115"/>
<dbReference type="OrthoDB" id="9811314at2"/>
<evidence type="ECO:0000259" key="2">
    <source>
        <dbReference type="Pfam" id="PF00675"/>
    </source>
</evidence>
<dbReference type="EMBL" id="LN890655">
    <property type="protein sequence ID" value="CUS01996.2"/>
    <property type="molecule type" value="Genomic_DNA"/>
</dbReference>
<dbReference type="Proteomes" id="UP000215027">
    <property type="component" value="Chromosome I"/>
</dbReference>
<dbReference type="PANTHER" id="PTHR11851">
    <property type="entry name" value="METALLOPROTEASE"/>
    <property type="match status" value="1"/>
</dbReference>
<dbReference type="Pfam" id="PF05193">
    <property type="entry name" value="Peptidase_M16_C"/>
    <property type="match status" value="1"/>
</dbReference>
<dbReference type="InterPro" id="IPR050361">
    <property type="entry name" value="MPP/UQCRC_Complex"/>
</dbReference>
<gene>
    <name evidence="4" type="ORF">CFX0092_A0115</name>
</gene>
<accession>A0A160SXU2</accession>
<dbReference type="InterPro" id="IPR007863">
    <property type="entry name" value="Peptidase_M16_C"/>
</dbReference>
<sequence length="437" mass="48016">MGSAITRIQLANGLTVLLKEMHHAPVATFMVWYRVGSRNELPGHTGVSHWVEHMMFKGTPQFPGEVMERMISREGGYWNAFTWLDYTAYYETMPSNRIDLALRMEADRMSNTIMAAAEVESERTVILSERAMYENQPRFLLDEELTAAAFRVHPYHHEVIGDTVDLKTMSRDTLYNHYRRHYAPANAIAVVVGDFVTADMLARIEELFGATPAGEATPPVQREEPAQSGERRVIVNGPGDTAYLTVAYHVPGAAHPDYPALSLLNAAFAGGSSLGMFAGGGSNRSSRLYKALVSTELAAGAYGGLTPTIDPFLYSISAVVRAGRTLAEVEAALEAELTRLAAEPITEAELAKALKRARAQFIMAGESISGQAQLIGAAEATTGDYHWFDTVLQRLDTVTLDDIERVRGLYLQRRNRIVGWYEPDGSHGGANGSDEEE</sequence>
<evidence type="ECO:0000313" key="5">
    <source>
        <dbReference type="Proteomes" id="UP000215027"/>
    </source>
</evidence>
<organism evidence="4 5">
    <name type="scientific">Candidatus Promineifilum breve</name>
    <dbReference type="NCBI Taxonomy" id="1806508"/>
    <lineage>
        <taxon>Bacteria</taxon>
        <taxon>Bacillati</taxon>
        <taxon>Chloroflexota</taxon>
        <taxon>Ardenticatenia</taxon>
        <taxon>Candidatus Promineifilales</taxon>
        <taxon>Candidatus Promineifilaceae</taxon>
        <taxon>Candidatus Promineifilum</taxon>
    </lineage>
</organism>
<dbReference type="PANTHER" id="PTHR11851:SF49">
    <property type="entry name" value="MITOCHONDRIAL-PROCESSING PEPTIDASE SUBUNIT ALPHA"/>
    <property type="match status" value="1"/>
</dbReference>
<dbReference type="InterPro" id="IPR011249">
    <property type="entry name" value="Metalloenz_LuxS/M16"/>
</dbReference>
<reference evidence="4" key="1">
    <citation type="submission" date="2016-01" db="EMBL/GenBank/DDBJ databases">
        <authorList>
            <person name="Mcilroy J.S."/>
            <person name="Karst M S."/>
            <person name="Albertsen M."/>
        </authorList>
    </citation>
    <scope>NUCLEOTIDE SEQUENCE</scope>
    <source>
        <strain evidence="4">Cfx-K</strain>
    </source>
</reference>
<protein>
    <submittedName>
        <fullName evidence="4">Peptidase M16 domain protein</fullName>
    </submittedName>
</protein>
<feature type="domain" description="Peptidase M16 C-terminal" evidence="3">
    <location>
        <begin position="169"/>
        <end position="355"/>
    </location>
</feature>
<evidence type="ECO:0000313" key="4">
    <source>
        <dbReference type="EMBL" id="CUS01996.2"/>
    </source>
</evidence>
<name>A0A160SXU2_9CHLR</name>
<dbReference type="Pfam" id="PF00675">
    <property type="entry name" value="Peptidase_M16"/>
    <property type="match status" value="1"/>
</dbReference>
<keyword evidence="5" id="KW-1185">Reference proteome</keyword>
<feature type="domain" description="Peptidase M16 N-terminal" evidence="2">
    <location>
        <begin position="16"/>
        <end position="161"/>
    </location>
</feature>
<comment type="similarity">
    <text evidence="1">Belongs to the peptidase M16 family.</text>
</comment>
<dbReference type="InterPro" id="IPR011765">
    <property type="entry name" value="Pept_M16_N"/>
</dbReference>
<evidence type="ECO:0000259" key="3">
    <source>
        <dbReference type="Pfam" id="PF05193"/>
    </source>
</evidence>
<proteinExistence type="inferred from homology"/>
<dbReference type="GO" id="GO:0046872">
    <property type="term" value="F:metal ion binding"/>
    <property type="evidence" value="ECO:0007669"/>
    <property type="project" value="InterPro"/>
</dbReference>
<dbReference type="SUPFAM" id="SSF63411">
    <property type="entry name" value="LuxS/MPP-like metallohydrolase"/>
    <property type="match status" value="2"/>
</dbReference>